<evidence type="ECO:0000313" key="11">
    <source>
        <dbReference type="Proteomes" id="UP000585272"/>
    </source>
</evidence>
<evidence type="ECO:0000256" key="8">
    <source>
        <dbReference type="ARBA" id="ARBA00023136"/>
    </source>
</evidence>
<evidence type="ECO:0000256" key="1">
    <source>
        <dbReference type="ARBA" id="ARBA00022448"/>
    </source>
</evidence>
<dbReference type="PROSITE" id="PS50893">
    <property type="entry name" value="ABC_TRANSPORTER_2"/>
    <property type="match status" value="2"/>
</dbReference>
<dbReference type="InterPro" id="IPR027417">
    <property type="entry name" value="P-loop_NTPase"/>
</dbReference>
<evidence type="ECO:0000256" key="4">
    <source>
        <dbReference type="ARBA" id="ARBA00022737"/>
    </source>
</evidence>
<dbReference type="CDD" id="cd03216">
    <property type="entry name" value="ABC_Carb_Monos_I"/>
    <property type="match status" value="1"/>
</dbReference>
<dbReference type="InterPro" id="IPR003439">
    <property type="entry name" value="ABC_transporter-like_ATP-bd"/>
</dbReference>
<evidence type="ECO:0000256" key="2">
    <source>
        <dbReference type="ARBA" id="ARBA00022475"/>
    </source>
</evidence>
<evidence type="ECO:0000259" key="9">
    <source>
        <dbReference type="PROSITE" id="PS50893"/>
    </source>
</evidence>
<keyword evidence="7" id="KW-1278">Translocase</keyword>
<accession>A0A840IBF3</accession>
<dbReference type="EMBL" id="JACHNU010000002">
    <property type="protein sequence ID" value="MBB4662166.1"/>
    <property type="molecule type" value="Genomic_DNA"/>
</dbReference>
<dbReference type="InterPro" id="IPR050107">
    <property type="entry name" value="ABC_carbohydrate_import_ATPase"/>
</dbReference>
<protein>
    <submittedName>
        <fullName evidence="10">Simple sugar transport system ATP-binding protein/ribose transport system ATP-binding protein</fullName>
    </submittedName>
</protein>
<dbReference type="PANTHER" id="PTHR43790:SF3">
    <property type="entry name" value="D-ALLOSE IMPORT ATP-BINDING PROTEIN ALSA-RELATED"/>
    <property type="match status" value="1"/>
</dbReference>
<name>A0A840IBF3_9ACTN</name>
<dbReference type="GO" id="GO:0005524">
    <property type="term" value="F:ATP binding"/>
    <property type="evidence" value="ECO:0007669"/>
    <property type="project" value="UniProtKB-KW"/>
</dbReference>
<gene>
    <name evidence="10" type="ORF">BDZ31_001752</name>
</gene>
<dbReference type="InterPro" id="IPR017871">
    <property type="entry name" value="ABC_transporter-like_CS"/>
</dbReference>
<feature type="domain" description="ABC transporter" evidence="9">
    <location>
        <begin position="2"/>
        <end position="231"/>
    </location>
</feature>
<dbReference type="AlphaFoldDB" id="A0A840IBF3"/>
<dbReference type="Gene3D" id="3.40.50.300">
    <property type="entry name" value="P-loop containing nucleotide triphosphate hydrolases"/>
    <property type="match status" value="2"/>
</dbReference>
<dbReference type="GO" id="GO:0016887">
    <property type="term" value="F:ATP hydrolysis activity"/>
    <property type="evidence" value="ECO:0007669"/>
    <property type="project" value="InterPro"/>
</dbReference>
<sequence>MVKRYGGVHALRDVDVTIRRGEIHALVGENGAGKSTLGKILAGVVRPDGGTVSVGGRAVHYRAPHEAIRDGIAMIDQELALVPARSVLDNVFLGSEQHRAGVAKDRQARERFRALAARTGFDLDPDAPVGSLRVADQQKVEILRALARNAELIVMDEPTAPLTPDEAQRLHAIMRDLRDRGTTIVFVSHFLREVLALSDTITVLKDGRFVQSGPASEQTQDSLVLAMLGRSLDVAFPDPAPPADDAPVVLRARGLTRAGAIEGVDVTLRAGEIVGIAGLVGSGRTEVARALFGADRIDAGTIELDGRALRLRAPADAIRAGIAMLPESRKEQGLLMLRSVGENITLPHLRLVAGGGVVRRRGESARARELIERLGVKCDGADAPVASLSGGNQQKVALAKWLMKTPRVLIADEPTRGVDVGAKSAIYDLLRGLAAQGVAVLVISSELEEVLGLANRVLVMRRGRVAAELSSDEATDEKVLTAAFGTSRRVKGIDEEEAA</sequence>
<evidence type="ECO:0000256" key="7">
    <source>
        <dbReference type="ARBA" id="ARBA00022967"/>
    </source>
</evidence>
<proteinExistence type="predicted"/>
<keyword evidence="8" id="KW-0472">Membrane</keyword>
<evidence type="ECO:0000256" key="5">
    <source>
        <dbReference type="ARBA" id="ARBA00022741"/>
    </source>
</evidence>
<keyword evidence="5" id="KW-0547">Nucleotide-binding</keyword>
<keyword evidence="6 10" id="KW-0067">ATP-binding</keyword>
<dbReference type="PROSITE" id="PS00211">
    <property type="entry name" value="ABC_TRANSPORTER_1"/>
    <property type="match status" value="1"/>
</dbReference>
<dbReference type="InterPro" id="IPR003593">
    <property type="entry name" value="AAA+_ATPase"/>
</dbReference>
<dbReference type="Pfam" id="PF00005">
    <property type="entry name" value="ABC_tran"/>
    <property type="match status" value="2"/>
</dbReference>
<keyword evidence="1" id="KW-0813">Transport</keyword>
<feature type="domain" description="ABC transporter" evidence="9">
    <location>
        <begin position="243"/>
        <end position="487"/>
    </location>
</feature>
<dbReference type="SUPFAM" id="SSF52540">
    <property type="entry name" value="P-loop containing nucleoside triphosphate hydrolases"/>
    <property type="match status" value="2"/>
</dbReference>
<dbReference type="SMART" id="SM00382">
    <property type="entry name" value="AAA"/>
    <property type="match status" value="2"/>
</dbReference>
<comment type="caution">
    <text evidence="10">The sequence shown here is derived from an EMBL/GenBank/DDBJ whole genome shotgun (WGS) entry which is preliminary data.</text>
</comment>
<dbReference type="Proteomes" id="UP000585272">
    <property type="component" value="Unassembled WGS sequence"/>
</dbReference>
<keyword evidence="4" id="KW-0677">Repeat</keyword>
<keyword evidence="2" id="KW-1003">Cell membrane</keyword>
<evidence type="ECO:0000256" key="3">
    <source>
        <dbReference type="ARBA" id="ARBA00022597"/>
    </source>
</evidence>
<evidence type="ECO:0000256" key="6">
    <source>
        <dbReference type="ARBA" id="ARBA00022840"/>
    </source>
</evidence>
<dbReference type="CDD" id="cd03215">
    <property type="entry name" value="ABC_Carb_Monos_II"/>
    <property type="match status" value="1"/>
</dbReference>
<keyword evidence="3 10" id="KW-0762">Sugar transport</keyword>
<dbReference type="PANTHER" id="PTHR43790">
    <property type="entry name" value="CARBOHYDRATE TRANSPORT ATP-BINDING PROTEIN MG119-RELATED"/>
    <property type="match status" value="1"/>
</dbReference>
<keyword evidence="11" id="KW-1185">Reference proteome</keyword>
<evidence type="ECO:0000313" key="10">
    <source>
        <dbReference type="EMBL" id="MBB4662166.1"/>
    </source>
</evidence>
<organism evidence="10 11">
    <name type="scientific">Conexibacter arvalis</name>
    <dbReference type="NCBI Taxonomy" id="912552"/>
    <lineage>
        <taxon>Bacteria</taxon>
        <taxon>Bacillati</taxon>
        <taxon>Actinomycetota</taxon>
        <taxon>Thermoleophilia</taxon>
        <taxon>Solirubrobacterales</taxon>
        <taxon>Conexibacteraceae</taxon>
        <taxon>Conexibacter</taxon>
    </lineage>
</organism>
<reference evidence="10 11" key="1">
    <citation type="submission" date="2020-08" db="EMBL/GenBank/DDBJ databases">
        <title>Genomic Encyclopedia of Archaeal and Bacterial Type Strains, Phase II (KMG-II): from individual species to whole genera.</title>
        <authorList>
            <person name="Goeker M."/>
        </authorList>
    </citation>
    <scope>NUCLEOTIDE SEQUENCE [LARGE SCALE GENOMIC DNA]</scope>
    <source>
        <strain evidence="10 11">DSM 23288</strain>
    </source>
</reference>